<proteinExistence type="predicted"/>
<accession>A0A6J5QUB8</accession>
<protein>
    <submittedName>
        <fullName evidence="1">Uncharacterized protein</fullName>
    </submittedName>
</protein>
<organism evidence="1">
    <name type="scientific">uncultured Caudovirales phage</name>
    <dbReference type="NCBI Taxonomy" id="2100421"/>
    <lineage>
        <taxon>Viruses</taxon>
        <taxon>Duplodnaviria</taxon>
        <taxon>Heunggongvirae</taxon>
        <taxon>Uroviricota</taxon>
        <taxon>Caudoviricetes</taxon>
        <taxon>Peduoviridae</taxon>
        <taxon>Maltschvirus</taxon>
        <taxon>Maltschvirus maltsch</taxon>
    </lineage>
</organism>
<reference evidence="1" key="1">
    <citation type="submission" date="2020-05" db="EMBL/GenBank/DDBJ databases">
        <authorList>
            <person name="Chiriac C."/>
            <person name="Salcher M."/>
            <person name="Ghai R."/>
            <person name="Kavagutti S V."/>
        </authorList>
    </citation>
    <scope>NUCLEOTIDE SEQUENCE</scope>
</reference>
<dbReference type="EMBL" id="LR797120">
    <property type="protein sequence ID" value="CAB4188133.1"/>
    <property type="molecule type" value="Genomic_DNA"/>
</dbReference>
<sequence>MKMLDDLKDAIDEIEREDEWAANFVSDILERKETAPDYKLSGKQFEKLNQIHQRFVKRW</sequence>
<gene>
    <name evidence="1" type="ORF">UFOVP1165_26</name>
</gene>
<name>A0A6J5QUB8_9CAUD</name>
<evidence type="ECO:0000313" key="1">
    <source>
        <dbReference type="EMBL" id="CAB4188133.1"/>
    </source>
</evidence>